<sequence>MIGSSGRGRRYLVGTLTPSPPHLLFDWSSHKPETQKTEPKSIYCNSSYCCCTNRALNSQSGRSSSSFWSQSSCYCSTLNWLSTIGAMNIIWPRLLTPPHLIQLIRNQKNPLTALQIFNEAKSKFPNYRHNGPVYATMINILGSSGQIAEMKQVIGQMKEDSCECKDMVFASAIKRYAKAGLAEEAISLFRSLPQFNCVNWTESFNTLLQIMLEESKLETAVRFFLYNSHGWEVKSRTRCLNLLMYELCLRNRSNLALQVFQEMNYMCCIPNRETYRILMRGLCEDGRLDEATHLLYSMFWRISQKGNGEDIVVYRTLLDALCDHGQIQQAVDILDKVLRKGLKSPKRSRKQLNLNYCFSDADVQGAKILIHEALMKGLVPNSDCYNAMGVDLYAESKIAEADKLLYEMNCKGFQPSLATYEAKVAALCSEHKVDEAIQVIEVDMVEGTCVPTIRIYNAVLKAWCWERKSVLAVEYFEKISRRVGFVSDKETYSILVEGLCNEVRFVEASCILEQMLIKSYWPSLATCNTLIRGLCNVGRLYEAGMWLEEMLLLTLSLYLLGNKRHPLDEILSRKVSQNAQTGISRGCGTVTMSSIDEARAAIAALDGSEVGGRELRVKFSVDMNLDVGRKVPKPSKTKPQKNLIYETPYRICVGNLSWRVKPEELKSHFSKFGTVSSAKVLFDRKDGKSRVYGFLSFPSPAESKAAVSLSGTEFFGRKMLIREIEQKIEP</sequence>
<accession>A0ACB7Z6Z5</accession>
<dbReference type="Proteomes" id="UP000828048">
    <property type="component" value="Chromosome 4"/>
</dbReference>
<proteinExistence type="predicted"/>
<evidence type="ECO:0000313" key="1">
    <source>
        <dbReference type="EMBL" id="KAH7861499.1"/>
    </source>
</evidence>
<gene>
    <name evidence="1" type="ORF">Vadar_026956</name>
</gene>
<evidence type="ECO:0000313" key="2">
    <source>
        <dbReference type="Proteomes" id="UP000828048"/>
    </source>
</evidence>
<comment type="caution">
    <text evidence="1">The sequence shown here is derived from an EMBL/GenBank/DDBJ whole genome shotgun (WGS) entry which is preliminary data.</text>
</comment>
<organism evidence="1 2">
    <name type="scientific">Vaccinium darrowii</name>
    <dbReference type="NCBI Taxonomy" id="229202"/>
    <lineage>
        <taxon>Eukaryota</taxon>
        <taxon>Viridiplantae</taxon>
        <taxon>Streptophyta</taxon>
        <taxon>Embryophyta</taxon>
        <taxon>Tracheophyta</taxon>
        <taxon>Spermatophyta</taxon>
        <taxon>Magnoliopsida</taxon>
        <taxon>eudicotyledons</taxon>
        <taxon>Gunneridae</taxon>
        <taxon>Pentapetalae</taxon>
        <taxon>asterids</taxon>
        <taxon>Ericales</taxon>
        <taxon>Ericaceae</taxon>
        <taxon>Vaccinioideae</taxon>
        <taxon>Vaccinieae</taxon>
        <taxon>Vaccinium</taxon>
    </lineage>
</organism>
<name>A0ACB7Z6Z5_9ERIC</name>
<dbReference type="EMBL" id="CM037154">
    <property type="protein sequence ID" value="KAH7861499.1"/>
    <property type="molecule type" value="Genomic_DNA"/>
</dbReference>
<reference evidence="1 2" key="1">
    <citation type="journal article" date="2021" name="Hortic Res">
        <title>High-quality reference genome and annotation aids understanding of berry development for evergreen blueberry (Vaccinium darrowii).</title>
        <authorList>
            <person name="Yu J."/>
            <person name="Hulse-Kemp A.M."/>
            <person name="Babiker E."/>
            <person name="Staton M."/>
        </authorList>
    </citation>
    <scope>NUCLEOTIDE SEQUENCE [LARGE SCALE GENOMIC DNA]</scope>
    <source>
        <strain evidence="2">cv. NJ 8807/NJ 8810</strain>
        <tissue evidence="1">Young leaf</tissue>
    </source>
</reference>
<protein>
    <submittedName>
        <fullName evidence="1">Uncharacterized protein</fullName>
    </submittedName>
</protein>
<keyword evidence="2" id="KW-1185">Reference proteome</keyword>